<organism evidence="1 2">
    <name type="scientific">Spirulina subsalsa FACHB-351</name>
    <dbReference type="NCBI Taxonomy" id="234711"/>
    <lineage>
        <taxon>Bacteria</taxon>
        <taxon>Bacillati</taxon>
        <taxon>Cyanobacteriota</taxon>
        <taxon>Cyanophyceae</taxon>
        <taxon>Spirulinales</taxon>
        <taxon>Spirulinaceae</taxon>
        <taxon>Spirulina</taxon>
    </lineage>
</organism>
<dbReference type="InterPro" id="IPR021373">
    <property type="entry name" value="DUF2993"/>
</dbReference>
<gene>
    <name evidence="1" type="ORF">K4A83_06940</name>
</gene>
<comment type="caution">
    <text evidence="1">The sequence shown here is derived from an EMBL/GenBank/DDBJ whole genome shotgun (WGS) entry which is preliminary data.</text>
</comment>
<accession>A0ABT3L3E5</accession>
<dbReference type="Proteomes" id="UP001526426">
    <property type="component" value="Unassembled WGS sequence"/>
</dbReference>
<dbReference type="Pfam" id="PF11209">
    <property type="entry name" value="LmeA"/>
    <property type="match status" value="1"/>
</dbReference>
<protein>
    <submittedName>
        <fullName evidence="1">DUF2993 domain-containing protein</fullName>
    </submittedName>
</protein>
<dbReference type="RefSeq" id="WP_265263739.1">
    <property type="nucleotide sequence ID" value="NZ_JAIHOM010000025.1"/>
</dbReference>
<evidence type="ECO:0000313" key="2">
    <source>
        <dbReference type="Proteomes" id="UP001526426"/>
    </source>
</evidence>
<dbReference type="EMBL" id="JAIHOM010000025">
    <property type="protein sequence ID" value="MCW6036008.1"/>
    <property type="molecule type" value="Genomic_DNA"/>
</dbReference>
<reference evidence="1 2" key="1">
    <citation type="submission" date="2021-08" db="EMBL/GenBank/DDBJ databases">
        <title>Draft genome sequence of Spirulina subsalsa with high tolerance to salinity and hype-accumulation of phycocyanin.</title>
        <authorList>
            <person name="Pei H."/>
            <person name="Jiang L."/>
        </authorList>
    </citation>
    <scope>NUCLEOTIDE SEQUENCE [LARGE SCALE GENOMIC DNA]</scope>
    <source>
        <strain evidence="1 2">FACHB-351</strain>
    </source>
</reference>
<proteinExistence type="predicted"/>
<keyword evidence="2" id="KW-1185">Reference proteome</keyword>
<evidence type="ECO:0000313" key="1">
    <source>
        <dbReference type="EMBL" id="MCW6036008.1"/>
    </source>
</evidence>
<name>A0ABT3L3E5_9CYAN</name>
<sequence length="263" mass="29252">MFGGFVGSNQNQGADWGENLLNTVASNTIRHLFTQCESVEVQVRCQPSSKLLQGSIDSFKMQGRGLVIRRDFRTAAMSFETDAVALDFGSVLKGTIALKQPTQAIALVTLTETDINHAFKAELVRKRLENLTDPRLLELSGGEPVSFTDVHLELLPQNRIKLFAQTHLTNQVVPVVLSCELGLAKRRRITYENAVFEGETIPEGLQGLSRLLMGILVDILNEMVDLDRFNLDGVLLRLNRLETQGKELLFSGYAQIERIPRSG</sequence>